<evidence type="ECO:0000313" key="5">
    <source>
        <dbReference type="Proteomes" id="UP000031521"/>
    </source>
</evidence>
<dbReference type="PANTHER" id="PTHR43333:SF1">
    <property type="entry name" value="D-ISOMER SPECIFIC 2-HYDROXYACID DEHYDROGENASE NAD-BINDING DOMAIN-CONTAINING PROTEIN"/>
    <property type="match status" value="1"/>
</dbReference>
<dbReference type="GO" id="GO:0051287">
    <property type="term" value="F:NAD binding"/>
    <property type="evidence" value="ECO:0007669"/>
    <property type="project" value="InterPro"/>
</dbReference>
<evidence type="ECO:0000313" key="4">
    <source>
        <dbReference type="EMBL" id="AJE47533.1"/>
    </source>
</evidence>
<dbReference type="Proteomes" id="UP000031521">
    <property type="component" value="Chromosome"/>
</dbReference>
<protein>
    <submittedName>
        <fullName evidence="4">D-isomer specific 2-hydroxyacid dehydrogenase</fullName>
    </submittedName>
</protein>
<keyword evidence="2" id="KW-0520">NAD</keyword>
<dbReference type="Pfam" id="PF02826">
    <property type="entry name" value="2-Hacid_dh_C"/>
    <property type="match status" value="1"/>
</dbReference>
<reference evidence="4 5" key="1">
    <citation type="journal article" date="2014" name="Int. J. Syst. Evol. Microbiol.">
        <title>Celeribacter indicus sp. nov., a polycyclic aromatic hydrocarbon-degrading bacterium from deep-sea sediment and reclassification of Huaishuia halophila as Celeribacter halophilus comb. nov.</title>
        <authorList>
            <person name="Lai Q."/>
            <person name="Cao J."/>
            <person name="Yuan J."/>
            <person name="Li F."/>
            <person name="Shao Z."/>
        </authorList>
    </citation>
    <scope>NUCLEOTIDE SEQUENCE [LARGE SCALE GENOMIC DNA]</scope>
    <source>
        <strain evidence="4">P73</strain>
    </source>
</reference>
<name>A0A0B5DVX0_9RHOB</name>
<gene>
    <name evidence="4" type="ORF">P73_2818</name>
</gene>
<dbReference type="Gene3D" id="3.40.50.720">
    <property type="entry name" value="NAD(P)-binding Rossmann-like Domain"/>
    <property type="match status" value="2"/>
</dbReference>
<dbReference type="InterPro" id="IPR006140">
    <property type="entry name" value="D-isomer_DH_NAD-bd"/>
</dbReference>
<dbReference type="KEGG" id="cid:P73_2818"/>
<keyword evidence="1" id="KW-0560">Oxidoreductase</keyword>
<dbReference type="GO" id="GO:0016491">
    <property type="term" value="F:oxidoreductase activity"/>
    <property type="evidence" value="ECO:0007669"/>
    <property type="project" value="UniProtKB-KW"/>
</dbReference>
<keyword evidence="5" id="KW-1185">Reference proteome</keyword>
<sequence length="323" mass="34482">MENRRDRDPAYGMTETLLRTALSRASAGRVTPLWVKVACDDARDAAAWAQADILVAGRLDTAAVAQMKNLKMIQCTSAGVEGYLPLDWMPPGVELFNASGAHAAKVSAFGAMAVMMLHERVPARIAAQNRRRWDRTLRPAPRGQHVLIYGAGALGGAVAEALASLGFHVTGVARRPTGPRPGFAEIAGPDDLMRLLPTADILVVSAPLTDETRGRFGLAELRSLPPGAGVLNIARAGLMDYTALADLLEEGHLSGAILDVFETEPLPPDARWWTVPNLMVFPHVSADDPTSYASACASILADNLAAMLRGAPLRNHVDPRLGY</sequence>
<dbReference type="InterPro" id="IPR036291">
    <property type="entry name" value="NAD(P)-bd_dom_sf"/>
</dbReference>
<organism evidence="4 5">
    <name type="scientific">Celeribacter indicus</name>
    <dbReference type="NCBI Taxonomy" id="1208324"/>
    <lineage>
        <taxon>Bacteria</taxon>
        <taxon>Pseudomonadati</taxon>
        <taxon>Pseudomonadota</taxon>
        <taxon>Alphaproteobacteria</taxon>
        <taxon>Rhodobacterales</taxon>
        <taxon>Roseobacteraceae</taxon>
        <taxon>Celeribacter</taxon>
    </lineage>
</organism>
<dbReference type="SUPFAM" id="SSF51735">
    <property type="entry name" value="NAD(P)-binding Rossmann-fold domains"/>
    <property type="match status" value="1"/>
</dbReference>
<evidence type="ECO:0000256" key="1">
    <source>
        <dbReference type="ARBA" id="ARBA00023002"/>
    </source>
</evidence>
<accession>A0A0B5DVX0</accession>
<dbReference type="SUPFAM" id="SSF52283">
    <property type="entry name" value="Formate/glycerate dehydrogenase catalytic domain-like"/>
    <property type="match status" value="1"/>
</dbReference>
<dbReference type="PANTHER" id="PTHR43333">
    <property type="entry name" value="2-HACID_DH_C DOMAIN-CONTAINING PROTEIN"/>
    <property type="match status" value="1"/>
</dbReference>
<proteinExistence type="predicted"/>
<dbReference type="AlphaFoldDB" id="A0A0B5DVX0"/>
<evidence type="ECO:0000256" key="2">
    <source>
        <dbReference type="ARBA" id="ARBA00023027"/>
    </source>
</evidence>
<feature type="domain" description="D-isomer specific 2-hydroxyacid dehydrogenase NAD-binding" evidence="3">
    <location>
        <begin position="112"/>
        <end position="285"/>
    </location>
</feature>
<dbReference type="STRING" id="1208324.P73_2818"/>
<dbReference type="EMBL" id="CP004393">
    <property type="protein sequence ID" value="AJE47533.1"/>
    <property type="molecule type" value="Genomic_DNA"/>
</dbReference>
<dbReference type="HOGENOM" id="CLU_019796_1_0_5"/>
<evidence type="ECO:0000259" key="3">
    <source>
        <dbReference type="Pfam" id="PF02826"/>
    </source>
</evidence>